<keyword evidence="2" id="KW-1185">Reference proteome</keyword>
<accession>A0A1J8QJ22</accession>
<dbReference type="PANTHER" id="PTHR33604">
    <property type="entry name" value="OSJNBA0004B13.7 PROTEIN"/>
    <property type="match status" value="1"/>
</dbReference>
<sequence>MTVIRRFQSAGHTISAFLYQETSGHPMNCSSGDCTLNRSTFSHTTPTFDHWLESLNTSPDVVFALDVDDFLTVTLTMVLLRYRYRETTLIRLPRADIPYSDWVDSLVLRELRTSARYFEERVGLRFNLEQTTELETLRIIQDFEWHHGDVFVHRRAKHGGLLPAVVESWSRVLCTDQDDYPEVPRHGEPENISPPETFDARVLFTSEGVPNSSTPYLSQIPCSWGAVYFPEHWREFHDHLFIRLFENVVPGVRSNMWVKSWKKYFIELVYLRGYVMLYPNYTSLSTNHLEVGAHVKDQPEEGYLRKKAFFILPLMSLPNASLLYSPCLLDLPEHVLHSLSSLPVLDLMGRLSSTSEVVERGAHRRAELTGCSDAVPTYDARALMCLPEFDNVEYVTADIP</sequence>
<organism evidence="1 2">
    <name type="scientific">Rhizopogon vesiculosus</name>
    <dbReference type="NCBI Taxonomy" id="180088"/>
    <lineage>
        <taxon>Eukaryota</taxon>
        <taxon>Fungi</taxon>
        <taxon>Dikarya</taxon>
        <taxon>Basidiomycota</taxon>
        <taxon>Agaricomycotina</taxon>
        <taxon>Agaricomycetes</taxon>
        <taxon>Agaricomycetidae</taxon>
        <taxon>Boletales</taxon>
        <taxon>Suillineae</taxon>
        <taxon>Rhizopogonaceae</taxon>
        <taxon>Rhizopogon</taxon>
    </lineage>
</organism>
<protein>
    <submittedName>
        <fullName evidence="1">Uncharacterized protein</fullName>
    </submittedName>
</protein>
<dbReference type="Proteomes" id="UP000183567">
    <property type="component" value="Unassembled WGS sequence"/>
</dbReference>
<dbReference type="STRING" id="180088.A0A1J8QJ22"/>
<dbReference type="EMBL" id="LVVM01000790">
    <property type="protein sequence ID" value="OJA19923.1"/>
    <property type="molecule type" value="Genomic_DNA"/>
</dbReference>
<dbReference type="PANTHER" id="PTHR33604:SF3">
    <property type="entry name" value="OSJNBA0004B13.7 PROTEIN"/>
    <property type="match status" value="1"/>
</dbReference>
<evidence type="ECO:0000313" key="1">
    <source>
        <dbReference type="EMBL" id="OJA19923.1"/>
    </source>
</evidence>
<name>A0A1J8QJ22_9AGAM</name>
<evidence type="ECO:0000313" key="2">
    <source>
        <dbReference type="Proteomes" id="UP000183567"/>
    </source>
</evidence>
<comment type="caution">
    <text evidence="1">The sequence shown here is derived from an EMBL/GenBank/DDBJ whole genome shotgun (WGS) entry which is preliminary data.</text>
</comment>
<reference evidence="1 2" key="1">
    <citation type="submission" date="2016-03" db="EMBL/GenBank/DDBJ databases">
        <title>Comparative genomics of the ectomycorrhizal sister species Rhizopogon vinicolor and Rhizopogon vesiculosus (Basidiomycota: Boletales) reveals a divergence of the mating type B locus.</title>
        <authorList>
            <person name="Mujic A.B."/>
            <person name="Kuo A."/>
            <person name="Tritt A."/>
            <person name="Lipzen A."/>
            <person name="Chen C."/>
            <person name="Johnson J."/>
            <person name="Sharma A."/>
            <person name="Barry K."/>
            <person name="Grigoriev I.V."/>
            <person name="Spatafora J.W."/>
        </authorList>
    </citation>
    <scope>NUCLEOTIDE SEQUENCE [LARGE SCALE GENOMIC DNA]</scope>
    <source>
        <strain evidence="1 2">AM-OR11-056</strain>
    </source>
</reference>
<proteinExistence type="predicted"/>
<gene>
    <name evidence="1" type="ORF">AZE42_03770</name>
</gene>
<dbReference type="AlphaFoldDB" id="A0A1J8QJ22"/>
<dbReference type="OrthoDB" id="2020070at2759"/>